<dbReference type="AlphaFoldDB" id="A0A7S2TPG7"/>
<name>A0A7S2TPG7_9EUKA</name>
<accession>A0A7S2TPG7</accession>
<dbReference type="EMBL" id="HBHP01015400">
    <property type="protein sequence ID" value="CAD9763228.1"/>
    <property type="molecule type" value="Transcribed_RNA"/>
</dbReference>
<organism evidence="1">
    <name type="scientific">Lotharella oceanica</name>
    <dbReference type="NCBI Taxonomy" id="641309"/>
    <lineage>
        <taxon>Eukaryota</taxon>
        <taxon>Sar</taxon>
        <taxon>Rhizaria</taxon>
        <taxon>Cercozoa</taxon>
        <taxon>Chlorarachniophyceae</taxon>
        <taxon>Lotharella</taxon>
    </lineage>
</organism>
<sequence>MMMTHTESNFVFDQGYCADIGFGGTARRDGKLKDFRRWNLCWRWPNQSNLAEIQVHSTVLSKKDRTLLIAGLIDKYTGLTKVLERDMEGTSMLHPLIKQFLLGMEAGPVVISRSPNAIYE</sequence>
<proteinExistence type="predicted"/>
<reference evidence="1" key="1">
    <citation type="submission" date="2021-01" db="EMBL/GenBank/DDBJ databases">
        <authorList>
            <person name="Corre E."/>
            <person name="Pelletier E."/>
            <person name="Niang G."/>
            <person name="Scheremetjew M."/>
            <person name="Finn R."/>
            <person name="Kale V."/>
            <person name="Holt S."/>
            <person name="Cochrane G."/>
            <person name="Meng A."/>
            <person name="Brown T."/>
            <person name="Cohen L."/>
        </authorList>
    </citation>
    <scope>NUCLEOTIDE SEQUENCE</scope>
    <source>
        <strain evidence="1">CCMP622</strain>
    </source>
</reference>
<protein>
    <submittedName>
        <fullName evidence="1">Uncharacterized protein</fullName>
    </submittedName>
</protein>
<gene>
    <name evidence="1" type="ORF">LSP00402_LOCUS9542</name>
</gene>
<evidence type="ECO:0000313" key="1">
    <source>
        <dbReference type="EMBL" id="CAD9763228.1"/>
    </source>
</evidence>